<dbReference type="InterPro" id="IPR016181">
    <property type="entry name" value="Acyl_CoA_acyltransferase"/>
</dbReference>
<evidence type="ECO:0000313" key="5">
    <source>
        <dbReference type="Proteomes" id="UP000886883"/>
    </source>
</evidence>
<dbReference type="PANTHER" id="PTHR10908">
    <property type="entry name" value="SEROTONIN N-ACETYLTRANSFERASE"/>
    <property type="match status" value="1"/>
</dbReference>
<protein>
    <submittedName>
        <fullName evidence="4">GNAT family N-acetyltransferase</fullName>
    </submittedName>
</protein>
<dbReference type="PANTHER" id="PTHR10908:SF0">
    <property type="entry name" value="SEROTONIN N-ACETYLTRANSFERASE"/>
    <property type="match status" value="1"/>
</dbReference>
<evidence type="ECO:0000256" key="1">
    <source>
        <dbReference type="ARBA" id="ARBA00022679"/>
    </source>
</evidence>
<proteinExistence type="predicted"/>
<feature type="domain" description="N-acetyltransferase" evidence="3">
    <location>
        <begin position="33"/>
        <end position="195"/>
    </location>
</feature>
<keyword evidence="2" id="KW-0012">Acyltransferase</keyword>
<evidence type="ECO:0000259" key="3">
    <source>
        <dbReference type="PROSITE" id="PS51186"/>
    </source>
</evidence>
<dbReference type="EMBL" id="DWXE01000017">
    <property type="protein sequence ID" value="HJB90828.1"/>
    <property type="molecule type" value="Genomic_DNA"/>
</dbReference>
<accession>A0A9D2MRG8</accession>
<gene>
    <name evidence="4" type="ORF">H9763_05090</name>
</gene>
<dbReference type="AlphaFoldDB" id="A0A9D2MRG8"/>
<dbReference type="PROSITE" id="PS51186">
    <property type="entry name" value="GNAT"/>
    <property type="match status" value="1"/>
</dbReference>
<reference evidence="4" key="1">
    <citation type="journal article" date="2021" name="PeerJ">
        <title>Extensive microbial diversity within the chicken gut microbiome revealed by metagenomics and culture.</title>
        <authorList>
            <person name="Gilroy R."/>
            <person name="Ravi A."/>
            <person name="Getino M."/>
            <person name="Pursley I."/>
            <person name="Horton D.L."/>
            <person name="Alikhan N.F."/>
            <person name="Baker D."/>
            <person name="Gharbi K."/>
            <person name="Hall N."/>
            <person name="Watson M."/>
            <person name="Adriaenssens E.M."/>
            <person name="Foster-Nyarko E."/>
            <person name="Jarju S."/>
            <person name="Secka A."/>
            <person name="Antonio M."/>
            <person name="Oren A."/>
            <person name="Chaudhuri R.R."/>
            <person name="La Ragione R."/>
            <person name="Hildebrand F."/>
            <person name="Pallen M.J."/>
        </authorList>
    </citation>
    <scope>NUCLEOTIDE SEQUENCE</scope>
    <source>
        <strain evidence="4">USAMLcec3-2134</strain>
    </source>
</reference>
<evidence type="ECO:0000256" key="2">
    <source>
        <dbReference type="ARBA" id="ARBA00023315"/>
    </source>
</evidence>
<dbReference type="Pfam" id="PF00583">
    <property type="entry name" value="Acetyltransf_1"/>
    <property type="match status" value="1"/>
</dbReference>
<dbReference type="CDD" id="cd04301">
    <property type="entry name" value="NAT_SF"/>
    <property type="match status" value="1"/>
</dbReference>
<evidence type="ECO:0000313" key="4">
    <source>
        <dbReference type="EMBL" id="HJB90828.1"/>
    </source>
</evidence>
<reference evidence="4" key="2">
    <citation type="submission" date="2021-04" db="EMBL/GenBank/DDBJ databases">
        <authorList>
            <person name="Gilroy R."/>
        </authorList>
    </citation>
    <scope>NUCLEOTIDE SEQUENCE</scope>
    <source>
        <strain evidence="4">USAMLcec3-2134</strain>
    </source>
</reference>
<dbReference type="InterPro" id="IPR051635">
    <property type="entry name" value="SNAT-like"/>
</dbReference>
<comment type="caution">
    <text evidence="4">The sequence shown here is derived from an EMBL/GenBank/DDBJ whole genome shotgun (WGS) entry which is preliminary data.</text>
</comment>
<organism evidence="4 5">
    <name type="scientific">Candidatus Eisenbergiella merdigallinarum</name>
    <dbReference type="NCBI Taxonomy" id="2838552"/>
    <lineage>
        <taxon>Bacteria</taxon>
        <taxon>Bacillati</taxon>
        <taxon>Bacillota</taxon>
        <taxon>Clostridia</taxon>
        <taxon>Lachnospirales</taxon>
        <taxon>Lachnospiraceae</taxon>
        <taxon>Eisenbergiella</taxon>
    </lineage>
</organism>
<dbReference type="SUPFAM" id="SSF55729">
    <property type="entry name" value="Acyl-CoA N-acyltransferases (Nat)"/>
    <property type="match status" value="1"/>
</dbReference>
<keyword evidence="1" id="KW-0808">Transferase</keyword>
<dbReference type="Gene3D" id="3.40.630.30">
    <property type="match status" value="1"/>
</dbReference>
<dbReference type="GO" id="GO:0008080">
    <property type="term" value="F:N-acetyltransferase activity"/>
    <property type="evidence" value="ECO:0007669"/>
    <property type="project" value="UniProtKB-ARBA"/>
</dbReference>
<name>A0A9D2MRG8_9FIRM</name>
<dbReference type="Proteomes" id="UP000886883">
    <property type="component" value="Unassembled WGS sequence"/>
</dbReference>
<dbReference type="InterPro" id="IPR000182">
    <property type="entry name" value="GNAT_dom"/>
</dbReference>
<sequence>MGCAEAEEYERSHVEKEPCDCQLECRLEPGDGFFFREILPEEAGQAARIEEICFPPNEACSETMMRERVAAAPEMFLVAVDGKTGRIAGFLNGLATAEETFRDEFFTDASLHDPSGKNVMLLGLDVLPEYRGRGLARRIVAEYCRRERERGRELLILTCLDSKVGMYEKMGFQNRGPANSAWGGEKWYEMSCSAAFPDGGPDR</sequence>